<evidence type="ECO:0008006" key="7">
    <source>
        <dbReference type="Google" id="ProtNLM"/>
    </source>
</evidence>
<dbReference type="Pfam" id="PF10250">
    <property type="entry name" value="O-FucT"/>
    <property type="match status" value="1"/>
</dbReference>
<name>A0ABR2V7A7_9PEZI</name>
<keyword evidence="4" id="KW-1133">Transmembrane helix</keyword>
<keyword evidence="2" id="KW-0294">Fucose metabolism</keyword>
<evidence type="ECO:0000313" key="6">
    <source>
        <dbReference type="Proteomes" id="UP001408356"/>
    </source>
</evidence>
<organism evidence="5 6">
    <name type="scientific">Seiridium unicorne</name>
    <dbReference type="NCBI Taxonomy" id="138068"/>
    <lineage>
        <taxon>Eukaryota</taxon>
        <taxon>Fungi</taxon>
        <taxon>Dikarya</taxon>
        <taxon>Ascomycota</taxon>
        <taxon>Pezizomycotina</taxon>
        <taxon>Sordariomycetes</taxon>
        <taxon>Xylariomycetidae</taxon>
        <taxon>Amphisphaeriales</taxon>
        <taxon>Sporocadaceae</taxon>
        <taxon>Seiridium</taxon>
    </lineage>
</organism>
<evidence type="ECO:0000256" key="2">
    <source>
        <dbReference type="ARBA" id="ARBA00023253"/>
    </source>
</evidence>
<gene>
    <name evidence="5" type="ORF">SUNI508_00381</name>
</gene>
<keyword evidence="1" id="KW-0808">Transferase</keyword>
<evidence type="ECO:0000256" key="3">
    <source>
        <dbReference type="ARBA" id="ARBA00023277"/>
    </source>
</evidence>
<accession>A0ABR2V7A7</accession>
<protein>
    <recommendedName>
        <fullName evidence="7">Alternative oxidase</fullName>
    </recommendedName>
</protein>
<keyword evidence="3" id="KW-0119">Carbohydrate metabolism</keyword>
<evidence type="ECO:0000256" key="1">
    <source>
        <dbReference type="ARBA" id="ARBA00022679"/>
    </source>
</evidence>
<reference evidence="5 6" key="1">
    <citation type="journal article" date="2024" name="J. Plant Pathol.">
        <title>Sequence and assembly of the genome of Seiridium unicorne, isolate CBS 538.82, causal agent of cypress canker disease.</title>
        <authorList>
            <person name="Scali E."/>
            <person name="Rocca G.D."/>
            <person name="Danti R."/>
            <person name="Garbelotto M."/>
            <person name="Barberini S."/>
            <person name="Baroncelli R."/>
            <person name="Emiliani G."/>
        </authorList>
    </citation>
    <scope>NUCLEOTIDE SEQUENCE [LARGE SCALE GENOMIC DNA]</scope>
    <source>
        <strain evidence="5 6">BM-138-508</strain>
    </source>
</reference>
<feature type="transmembrane region" description="Helical" evidence="4">
    <location>
        <begin position="20"/>
        <end position="39"/>
    </location>
</feature>
<keyword evidence="4" id="KW-0472">Membrane</keyword>
<keyword evidence="4" id="KW-0812">Transmembrane</keyword>
<evidence type="ECO:0000313" key="5">
    <source>
        <dbReference type="EMBL" id="KAK9422518.1"/>
    </source>
</evidence>
<proteinExistence type="predicted"/>
<evidence type="ECO:0000256" key="4">
    <source>
        <dbReference type="SAM" id="Phobius"/>
    </source>
</evidence>
<sequence>MTIANPVPQQLAGFMPRRNILIPTLCIVGLFLVWCLRLPSTSFEWTSSNAGAQQAPALHSPPYGDMDIDLSDPEAPFIGWPLQRVCDETTWVEGLVYICDNNSGGVGNIRNYIQTCLRYAIEAGASGLVVPKIRKRSEKDLADLFTSYLPLSYMFDEQHFKKAFHTYCPQITLYDDVTDIPNLPLTKDNKPRIEEIAPKDYGNRKGCDWKDQNRHTDRFGDTFRFWVGNETNGIPPSRAHPRLIRFRWGVLWDWQIWRDGPEFATTFGSVLKFNKDLLYLGKTALKNMQAFAQNHGAQGGEFLGVHLRTENDAMNFWPVYDTQARGFLRKAQEGNFRSGYLATGNLTEAKKFEKQALEVANMRVLTKRDLLTGKDLDALNALTWDQQGLVDFIVLLGSTYFVGAMPSSFSVYMTIKRHLKTGGLYTRPYKAGTEGDGLSYLVGRYDQYWEDWLFMFDGMWP</sequence>
<dbReference type="Proteomes" id="UP001408356">
    <property type="component" value="Unassembled WGS sequence"/>
</dbReference>
<keyword evidence="6" id="KW-1185">Reference proteome</keyword>
<dbReference type="InterPro" id="IPR019378">
    <property type="entry name" value="GDP-Fuc_O-FucTrfase"/>
</dbReference>
<dbReference type="Gene3D" id="3.40.50.11350">
    <property type="match status" value="1"/>
</dbReference>
<comment type="caution">
    <text evidence="5">The sequence shown here is derived from an EMBL/GenBank/DDBJ whole genome shotgun (WGS) entry which is preliminary data.</text>
</comment>
<dbReference type="CDD" id="cd11296">
    <property type="entry name" value="O-FucT_like"/>
    <property type="match status" value="1"/>
</dbReference>
<dbReference type="EMBL" id="JARVKF010000112">
    <property type="protein sequence ID" value="KAK9422518.1"/>
    <property type="molecule type" value="Genomic_DNA"/>
</dbReference>